<dbReference type="Proteomes" id="UP000738517">
    <property type="component" value="Unassembled WGS sequence"/>
</dbReference>
<feature type="transmembrane region" description="Helical" evidence="1">
    <location>
        <begin position="132"/>
        <end position="151"/>
    </location>
</feature>
<protein>
    <submittedName>
        <fullName evidence="2">Uncharacterized protein</fullName>
    </submittedName>
</protein>
<sequence length="190" mass="21524">MINEVALLLGMLGTGMLALDVARPEILSTLSNRFRDFTHRSILPMFLLRRNHEPTEADREILRTIQIIGTLSLLGLFISAWVLLPEFESLLNDYAWIVGIPFVLALLGIWALNYSQWISKILISSSTALILPFFYLFFIAFGILGTILRYILRPIVRLEGAVIGRDQSPRLLGLLILFFSFALQLFALKS</sequence>
<keyword evidence="1" id="KW-1133">Transmembrane helix</keyword>
<keyword evidence="1" id="KW-0472">Membrane</keyword>
<evidence type="ECO:0000313" key="3">
    <source>
        <dbReference type="Proteomes" id="UP000738517"/>
    </source>
</evidence>
<dbReference type="RefSeq" id="WP_160658450.1">
    <property type="nucleotide sequence ID" value="NZ_RSEJ01000054.1"/>
</dbReference>
<dbReference type="EMBL" id="RSEJ01000054">
    <property type="protein sequence ID" value="NBI56216.1"/>
    <property type="molecule type" value="Genomic_DNA"/>
</dbReference>
<name>A0ABW9YRW1_9GAMM</name>
<proteinExistence type="predicted"/>
<gene>
    <name evidence="2" type="ORF">EIZ48_27355</name>
</gene>
<keyword evidence="3" id="KW-1185">Reference proteome</keyword>
<feature type="transmembrane region" description="Helical" evidence="1">
    <location>
        <begin position="171"/>
        <end position="188"/>
    </location>
</feature>
<feature type="transmembrane region" description="Helical" evidence="1">
    <location>
        <begin position="94"/>
        <end position="112"/>
    </location>
</feature>
<accession>A0ABW9YRW1</accession>
<keyword evidence="1" id="KW-0812">Transmembrane</keyword>
<evidence type="ECO:0000256" key="1">
    <source>
        <dbReference type="SAM" id="Phobius"/>
    </source>
</evidence>
<organism evidence="2 3">
    <name type="scientific">Photobacterium alginatilyticum</name>
    <dbReference type="NCBI Taxonomy" id="1775171"/>
    <lineage>
        <taxon>Bacteria</taxon>
        <taxon>Pseudomonadati</taxon>
        <taxon>Pseudomonadota</taxon>
        <taxon>Gammaproteobacteria</taxon>
        <taxon>Vibrionales</taxon>
        <taxon>Vibrionaceae</taxon>
        <taxon>Photobacterium</taxon>
    </lineage>
</organism>
<reference evidence="2 3" key="1">
    <citation type="journal article" date="2017" name="Int. J. Syst. Evol. Microbiol.">
        <title>Photobacterium alginatilyticum sp. nov., a marine bacterium isolated from bottom seawater.</title>
        <authorList>
            <person name="Wang X."/>
            <person name="Wang Y."/>
            <person name="Yang X."/>
            <person name="Sun H."/>
            <person name="Li B."/>
            <person name="Zhang X.H."/>
        </authorList>
    </citation>
    <scope>NUCLEOTIDE SEQUENCE [LARGE SCALE GENOMIC DNA]</scope>
    <source>
        <strain evidence="2 3">P03D4</strain>
    </source>
</reference>
<feature type="transmembrane region" description="Helical" evidence="1">
    <location>
        <begin position="61"/>
        <end position="82"/>
    </location>
</feature>
<comment type="caution">
    <text evidence="2">The sequence shown here is derived from an EMBL/GenBank/DDBJ whole genome shotgun (WGS) entry which is preliminary data.</text>
</comment>
<evidence type="ECO:0000313" key="2">
    <source>
        <dbReference type="EMBL" id="NBI56216.1"/>
    </source>
</evidence>